<dbReference type="Pfam" id="PF06212">
    <property type="entry name" value="GRIM-19"/>
    <property type="match status" value="1"/>
</dbReference>
<reference evidence="13" key="1">
    <citation type="journal article" date="2023" name="PhytoFront">
        <title>Draft Genome Resources of Seven Strains of Tilletia horrida, Causal Agent of Kernel Smut of Rice.</title>
        <authorList>
            <person name="Khanal S."/>
            <person name="Antony Babu S."/>
            <person name="Zhou X.G."/>
        </authorList>
    </citation>
    <scope>NUCLEOTIDE SEQUENCE</scope>
    <source>
        <strain evidence="13">TX6</strain>
    </source>
</reference>
<evidence type="ECO:0000256" key="8">
    <source>
        <dbReference type="ARBA" id="ARBA00022989"/>
    </source>
</evidence>
<keyword evidence="14" id="KW-1185">Reference proteome</keyword>
<evidence type="ECO:0000256" key="11">
    <source>
        <dbReference type="RuleBase" id="RU368034"/>
    </source>
</evidence>
<evidence type="ECO:0000256" key="4">
    <source>
        <dbReference type="ARBA" id="ARBA00022660"/>
    </source>
</evidence>
<evidence type="ECO:0000256" key="7">
    <source>
        <dbReference type="ARBA" id="ARBA00022982"/>
    </source>
</evidence>
<comment type="similarity">
    <text evidence="2 11">Belongs to the complex I NDUFA13 subunit family.</text>
</comment>
<sequence length="125" mass="13931">MSGSIPYSQDLPPQGGFQPVRYKRNLPTRGPGGLAIFGGVFAICAYGFYKVGTSNVEARELKREHAWSRIHLLPMLMAEQDRDVHRRRLAAVQREAAIMSDVPGWKAGASVYNTKRYTPNTLVVI</sequence>
<name>A0AAN6GPY8_9BASI</name>
<accession>A0AAN6GPY8</accession>
<dbReference type="Proteomes" id="UP001176517">
    <property type="component" value="Unassembled WGS sequence"/>
</dbReference>
<keyword evidence="7 11" id="KW-0249">Electron transport</keyword>
<proteinExistence type="inferred from homology"/>
<evidence type="ECO:0000256" key="5">
    <source>
        <dbReference type="ARBA" id="ARBA00022692"/>
    </source>
</evidence>
<evidence type="ECO:0000256" key="1">
    <source>
        <dbReference type="ARBA" id="ARBA00004298"/>
    </source>
</evidence>
<organism evidence="13 14">
    <name type="scientific">Tilletia horrida</name>
    <dbReference type="NCBI Taxonomy" id="155126"/>
    <lineage>
        <taxon>Eukaryota</taxon>
        <taxon>Fungi</taxon>
        <taxon>Dikarya</taxon>
        <taxon>Basidiomycota</taxon>
        <taxon>Ustilaginomycotina</taxon>
        <taxon>Exobasidiomycetes</taxon>
        <taxon>Tilletiales</taxon>
        <taxon>Tilletiaceae</taxon>
        <taxon>Tilletia</taxon>
    </lineage>
</organism>
<evidence type="ECO:0000256" key="10">
    <source>
        <dbReference type="ARBA" id="ARBA00023136"/>
    </source>
</evidence>
<dbReference type="AlphaFoldDB" id="A0AAN6GPY8"/>
<gene>
    <name evidence="13" type="ORF">OC846_002907</name>
</gene>
<dbReference type="InterPro" id="IPR009346">
    <property type="entry name" value="GRIM-19"/>
</dbReference>
<feature type="transmembrane region" description="Helical" evidence="11">
    <location>
        <begin position="32"/>
        <end position="49"/>
    </location>
</feature>
<keyword evidence="4 11" id="KW-0679">Respiratory chain</keyword>
<dbReference type="PANTHER" id="PTHR12966:SF0">
    <property type="entry name" value="NADH DEHYDROGENASE [UBIQUINONE] 1 ALPHA SUBCOMPLEX SUBUNIT 13"/>
    <property type="match status" value="1"/>
</dbReference>
<evidence type="ECO:0000256" key="9">
    <source>
        <dbReference type="ARBA" id="ARBA00023128"/>
    </source>
</evidence>
<feature type="region of interest" description="Disordered" evidence="12">
    <location>
        <begin position="1"/>
        <end position="23"/>
    </location>
</feature>
<dbReference type="EMBL" id="JAPDMZ010000063">
    <property type="protein sequence ID" value="KAK0552400.1"/>
    <property type="molecule type" value="Genomic_DNA"/>
</dbReference>
<evidence type="ECO:0000256" key="3">
    <source>
        <dbReference type="ARBA" id="ARBA00022448"/>
    </source>
</evidence>
<dbReference type="GO" id="GO:0005743">
    <property type="term" value="C:mitochondrial inner membrane"/>
    <property type="evidence" value="ECO:0007669"/>
    <property type="project" value="UniProtKB-SubCell"/>
</dbReference>
<keyword evidence="6 11" id="KW-0999">Mitochondrion inner membrane</keyword>
<evidence type="ECO:0000313" key="13">
    <source>
        <dbReference type="EMBL" id="KAK0552400.1"/>
    </source>
</evidence>
<keyword evidence="10 11" id="KW-0472">Membrane</keyword>
<keyword evidence="3 11" id="KW-0813">Transport</keyword>
<dbReference type="GO" id="GO:0045271">
    <property type="term" value="C:respiratory chain complex I"/>
    <property type="evidence" value="ECO:0007669"/>
    <property type="project" value="UniProtKB-UniRule"/>
</dbReference>
<dbReference type="PANTHER" id="PTHR12966">
    <property type="entry name" value="NADH DEHYDROGENASE UBIQUINONE 1 ALPHA SUBCOMPLEX SUBUNIT 13"/>
    <property type="match status" value="1"/>
</dbReference>
<protein>
    <recommendedName>
        <fullName evidence="11">NADH dehydrogenase [ubiquinone] 1 alpha subcomplex subunit 13</fullName>
    </recommendedName>
</protein>
<comment type="subcellular location">
    <subcellularLocation>
        <location evidence="1 11">Mitochondrion inner membrane</location>
        <topology evidence="1 11">Single-pass membrane protein</topology>
        <orientation evidence="1 11">Matrix side</orientation>
    </subcellularLocation>
</comment>
<comment type="function">
    <text evidence="11">Complex I functions in the transfer of electrons from NADH to the respiratory chain. Accessory subunit of the mitochondrial membrane respiratory chain NADH dehydrogenase (Complex I), that is believed not to be involved in catalysis.</text>
</comment>
<evidence type="ECO:0000256" key="2">
    <source>
        <dbReference type="ARBA" id="ARBA00007312"/>
    </source>
</evidence>
<keyword evidence="5 11" id="KW-0812">Transmembrane</keyword>
<keyword evidence="9 11" id="KW-0496">Mitochondrion</keyword>
<comment type="caution">
    <text evidence="13">The sequence shown here is derived from an EMBL/GenBank/DDBJ whole genome shotgun (WGS) entry which is preliminary data.</text>
</comment>
<evidence type="ECO:0000256" key="6">
    <source>
        <dbReference type="ARBA" id="ARBA00022792"/>
    </source>
</evidence>
<evidence type="ECO:0000256" key="12">
    <source>
        <dbReference type="SAM" id="MobiDB-lite"/>
    </source>
</evidence>
<keyword evidence="8 11" id="KW-1133">Transmembrane helix</keyword>
<evidence type="ECO:0000313" key="14">
    <source>
        <dbReference type="Proteomes" id="UP001176517"/>
    </source>
</evidence>